<evidence type="ECO:0000256" key="4">
    <source>
        <dbReference type="ARBA" id="ARBA00022895"/>
    </source>
</evidence>
<dbReference type="GO" id="GO:0005697">
    <property type="term" value="C:telomerase holoenzyme complex"/>
    <property type="evidence" value="ECO:0007669"/>
    <property type="project" value="InterPro"/>
</dbReference>
<dbReference type="AlphaFoldDB" id="A0AAW2H7D9"/>
<protein>
    <recommendedName>
        <fullName evidence="7">Shelterin complex subunit TPP1/Est3 domain-containing protein</fullName>
    </recommendedName>
</protein>
<organism evidence="8">
    <name type="scientific">Menopon gallinae</name>
    <name type="common">poultry shaft louse</name>
    <dbReference type="NCBI Taxonomy" id="328185"/>
    <lineage>
        <taxon>Eukaryota</taxon>
        <taxon>Metazoa</taxon>
        <taxon>Ecdysozoa</taxon>
        <taxon>Arthropoda</taxon>
        <taxon>Hexapoda</taxon>
        <taxon>Insecta</taxon>
        <taxon>Pterygota</taxon>
        <taxon>Neoptera</taxon>
        <taxon>Paraneoptera</taxon>
        <taxon>Psocodea</taxon>
        <taxon>Troctomorpha</taxon>
        <taxon>Phthiraptera</taxon>
        <taxon>Amblycera</taxon>
        <taxon>Menoponidae</taxon>
        <taxon>Menopon</taxon>
    </lineage>
</organism>
<sequence length="361" mass="39016">MSPASTLMSNFVREPWIHSLLSAQLYHNTVPSTSQRCQLIDVVGEADALEVIVSDRTHSITALLSRESTTSFKKIYALDWVDVKGCLMTLDRFYFEYSFEKNAFFIYTEDFSYFGSEGEIVGDPVSVNHVKDIREVLAHGMCGKLHICELDPLYATAADEADERRGAPGTLTGRCIGENAEKTVGGAGMASPQEQGSVPNSKTDGCTDVSGVPVCRVPAGLLDDETSSAAYGYGAEGENPPPTASAGMCADKQEDCIASSREPAPPVSERSSCEEDASVALPSAPCRSREKGVIDFQGRYAPSNFDLSIFVKRKRDRSPGCGRNTANNRPNNKSGYLYCMAQCLLEASNSTVSHADTGPWL</sequence>
<feature type="domain" description="Shelterin complex subunit TPP1/Est3" evidence="7">
    <location>
        <begin position="32"/>
        <end position="136"/>
    </location>
</feature>
<proteinExistence type="predicted"/>
<evidence type="ECO:0000256" key="1">
    <source>
        <dbReference type="ARBA" id="ARBA00004123"/>
    </source>
</evidence>
<accession>A0AAW2H7D9</accession>
<evidence type="ECO:0000256" key="2">
    <source>
        <dbReference type="ARBA" id="ARBA00004574"/>
    </source>
</evidence>
<comment type="subcellular location">
    <subcellularLocation>
        <location evidence="2">Chromosome</location>
        <location evidence="2">Telomere</location>
    </subcellularLocation>
    <subcellularLocation>
        <location evidence="1">Nucleus</location>
    </subcellularLocation>
</comment>
<evidence type="ECO:0000256" key="5">
    <source>
        <dbReference type="ARBA" id="ARBA00023242"/>
    </source>
</evidence>
<reference evidence="8" key="1">
    <citation type="journal article" date="2024" name="Gigascience">
        <title>Chromosome-level genome of the poultry shaft louse Menopon gallinae provides insight into the host-switching and adaptive evolution of parasitic lice.</title>
        <authorList>
            <person name="Xu Y."/>
            <person name="Ma L."/>
            <person name="Liu S."/>
            <person name="Liang Y."/>
            <person name="Liu Q."/>
            <person name="He Z."/>
            <person name="Tian L."/>
            <person name="Duan Y."/>
            <person name="Cai W."/>
            <person name="Li H."/>
            <person name="Song F."/>
        </authorList>
    </citation>
    <scope>NUCLEOTIDE SEQUENCE</scope>
    <source>
        <strain evidence="8">Cailab_2023a</strain>
    </source>
</reference>
<comment type="caution">
    <text evidence="8">The sequence shown here is derived from an EMBL/GenBank/DDBJ whole genome shotgun (WGS) entry which is preliminary data.</text>
</comment>
<dbReference type="Pfam" id="PF10341">
    <property type="entry name" value="TPP1"/>
    <property type="match status" value="1"/>
</dbReference>
<keyword evidence="3" id="KW-0158">Chromosome</keyword>
<gene>
    <name evidence="8" type="ORF">PYX00_011348</name>
</gene>
<name>A0AAW2H7D9_9NEOP</name>
<evidence type="ECO:0000313" key="8">
    <source>
        <dbReference type="EMBL" id="KAL0265635.1"/>
    </source>
</evidence>
<keyword evidence="4" id="KW-0779">Telomere</keyword>
<dbReference type="GO" id="GO:0007004">
    <property type="term" value="P:telomere maintenance via telomerase"/>
    <property type="evidence" value="ECO:0007669"/>
    <property type="project" value="InterPro"/>
</dbReference>
<dbReference type="EMBL" id="JARGDH010000006">
    <property type="protein sequence ID" value="KAL0265635.1"/>
    <property type="molecule type" value="Genomic_DNA"/>
</dbReference>
<evidence type="ECO:0000256" key="6">
    <source>
        <dbReference type="SAM" id="MobiDB-lite"/>
    </source>
</evidence>
<evidence type="ECO:0000256" key="3">
    <source>
        <dbReference type="ARBA" id="ARBA00022454"/>
    </source>
</evidence>
<keyword evidence="5" id="KW-0539">Nucleus</keyword>
<dbReference type="InterPro" id="IPR019437">
    <property type="entry name" value="TPP1/Est3"/>
</dbReference>
<dbReference type="GO" id="GO:0000781">
    <property type="term" value="C:chromosome, telomeric region"/>
    <property type="evidence" value="ECO:0007669"/>
    <property type="project" value="UniProtKB-SubCell"/>
</dbReference>
<evidence type="ECO:0000259" key="7">
    <source>
        <dbReference type="Pfam" id="PF10341"/>
    </source>
</evidence>
<dbReference type="GO" id="GO:0042162">
    <property type="term" value="F:telomeric DNA binding"/>
    <property type="evidence" value="ECO:0007669"/>
    <property type="project" value="InterPro"/>
</dbReference>
<feature type="region of interest" description="Disordered" evidence="6">
    <location>
        <begin position="183"/>
        <end position="205"/>
    </location>
</feature>
<feature type="compositionally biased region" description="Polar residues" evidence="6">
    <location>
        <begin position="192"/>
        <end position="204"/>
    </location>
</feature>
<dbReference type="Gene3D" id="2.40.50.960">
    <property type="match status" value="1"/>
</dbReference>